<protein>
    <submittedName>
        <fullName evidence="2">YraN family protein</fullName>
    </submittedName>
</protein>
<dbReference type="InterPro" id="IPR011335">
    <property type="entry name" value="Restrct_endonuc-II-like"/>
</dbReference>
<organism evidence="2 3">
    <name type="scientific">Nocardia tengchongensis</name>
    <dbReference type="NCBI Taxonomy" id="2055889"/>
    <lineage>
        <taxon>Bacteria</taxon>
        <taxon>Bacillati</taxon>
        <taxon>Actinomycetota</taxon>
        <taxon>Actinomycetes</taxon>
        <taxon>Mycobacteriales</taxon>
        <taxon>Nocardiaceae</taxon>
        <taxon>Nocardia</taxon>
    </lineage>
</organism>
<evidence type="ECO:0000256" key="1">
    <source>
        <dbReference type="ARBA" id="ARBA00006738"/>
    </source>
</evidence>
<keyword evidence="3" id="KW-1185">Reference proteome</keyword>
<dbReference type="PANTHER" id="PTHR34039">
    <property type="entry name" value="UPF0102 PROTEIN YRAN"/>
    <property type="match status" value="1"/>
</dbReference>
<evidence type="ECO:0000313" key="2">
    <source>
        <dbReference type="EMBL" id="QVI20939.1"/>
    </source>
</evidence>
<name>A0ABX8CMY4_9NOCA</name>
<dbReference type="Proteomes" id="UP000683310">
    <property type="component" value="Chromosome"/>
</dbReference>
<dbReference type="Gene3D" id="3.40.1350.10">
    <property type="match status" value="1"/>
</dbReference>
<dbReference type="InterPro" id="IPR003509">
    <property type="entry name" value="UPF0102_YraN-like"/>
</dbReference>
<evidence type="ECO:0000313" key="3">
    <source>
        <dbReference type="Proteomes" id="UP000683310"/>
    </source>
</evidence>
<sequence length="56" mass="6337">MAQYLALGAHGENLAADYLRTAGLDIIARNWRCRFGELDVIAREKQAELHLMQHSV</sequence>
<accession>A0ABX8CMY4</accession>
<dbReference type="EMBL" id="CP074371">
    <property type="protein sequence ID" value="QVI20939.1"/>
    <property type="molecule type" value="Genomic_DNA"/>
</dbReference>
<dbReference type="Pfam" id="PF02021">
    <property type="entry name" value="UPF0102"/>
    <property type="match status" value="1"/>
</dbReference>
<proteinExistence type="inferred from homology"/>
<comment type="similarity">
    <text evidence="1">Belongs to the UPF0102 family.</text>
</comment>
<dbReference type="SUPFAM" id="SSF52980">
    <property type="entry name" value="Restriction endonuclease-like"/>
    <property type="match status" value="1"/>
</dbReference>
<reference evidence="2 3" key="1">
    <citation type="submission" date="2021-04" db="EMBL/GenBank/DDBJ databases">
        <title>Nocardia tengchongensis.</title>
        <authorList>
            <person name="Zhuang k."/>
            <person name="Ran Y."/>
            <person name="Li W."/>
        </authorList>
    </citation>
    <scope>NUCLEOTIDE SEQUENCE [LARGE SCALE GENOMIC DNA]</scope>
    <source>
        <strain evidence="2 3">CFH S0057</strain>
    </source>
</reference>
<gene>
    <name evidence="2" type="ORF">KHQ06_33485</name>
</gene>
<dbReference type="PANTHER" id="PTHR34039:SF1">
    <property type="entry name" value="UPF0102 PROTEIN YRAN"/>
    <property type="match status" value="1"/>
</dbReference>
<dbReference type="InterPro" id="IPR011856">
    <property type="entry name" value="tRNA_endonuc-like_dom_sf"/>
</dbReference>